<dbReference type="GO" id="GO:0004047">
    <property type="term" value="F:aminomethyltransferase activity"/>
    <property type="evidence" value="ECO:0007669"/>
    <property type="project" value="UniProtKB-EC"/>
</dbReference>
<dbReference type="EMBL" id="CZQC01000043">
    <property type="protein sequence ID" value="CUS41470.1"/>
    <property type="molecule type" value="Genomic_DNA"/>
</dbReference>
<dbReference type="EC" id="2.1.2.10" evidence="2"/>
<gene>
    <name evidence="2" type="ORF">MGWOODY_Tha417</name>
</gene>
<dbReference type="InterPro" id="IPR018959">
    <property type="entry name" value="DUF1989"/>
</dbReference>
<dbReference type="AlphaFoldDB" id="A0A160TAW9"/>
<dbReference type="Pfam" id="PF09347">
    <property type="entry name" value="DUF1989"/>
    <property type="match status" value="1"/>
</dbReference>
<accession>A0A160TAW9</accession>
<sequence length="254" mass="28713">MSNVYMVGKPIYEDTLGGGCHWSMRVKKGTLLTLTDVKGGANVGMLFYNPYDLLEKYNAPDTLKCQHTFKLTRGHCLYSDMGRIFASIVEDDCGWHDTVCGNLNKNMLEKKWTLKTYQEAHNGWTQNGNDAFLVEFAKYGLNRKDMAANLNLFSQVVTDDEGNMRYVENASKAGDTITLRFEMDTLVIFHTCPHPLNSADEYPVRPVHYSIAQAKPVTDDDECKNKCSENQRGFKNNALYNFLNEPFPSSSASN</sequence>
<dbReference type="InterPro" id="IPR017792">
    <property type="entry name" value="UAAP1"/>
</dbReference>
<dbReference type="NCBIfam" id="TIGR03425">
    <property type="entry name" value="urea_degr_2"/>
    <property type="match status" value="1"/>
</dbReference>
<feature type="domain" description="DUF1989" evidence="1">
    <location>
        <begin position="15"/>
        <end position="186"/>
    </location>
</feature>
<dbReference type="GO" id="GO:0032259">
    <property type="term" value="P:methylation"/>
    <property type="evidence" value="ECO:0007669"/>
    <property type="project" value="UniProtKB-KW"/>
</dbReference>
<organism evidence="2">
    <name type="scientific">hydrothermal vent metagenome</name>
    <dbReference type="NCBI Taxonomy" id="652676"/>
    <lineage>
        <taxon>unclassified sequences</taxon>
        <taxon>metagenomes</taxon>
        <taxon>ecological metagenomes</taxon>
    </lineage>
</organism>
<reference evidence="2" key="1">
    <citation type="submission" date="2015-10" db="EMBL/GenBank/DDBJ databases">
        <authorList>
            <person name="Gilbert D.G."/>
        </authorList>
    </citation>
    <scope>NUCLEOTIDE SEQUENCE</scope>
</reference>
<keyword evidence="2" id="KW-0808">Transferase</keyword>
<dbReference type="PANTHER" id="PTHR31527:SF0">
    <property type="entry name" value="RE64534P"/>
    <property type="match status" value="1"/>
</dbReference>
<dbReference type="GO" id="GO:0008168">
    <property type="term" value="F:methyltransferase activity"/>
    <property type="evidence" value="ECO:0007669"/>
    <property type="project" value="UniProtKB-KW"/>
</dbReference>
<keyword evidence="2" id="KW-0489">Methyltransferase</keyword>
<evidence type="ECO:0000259" key="1">
    <source>
        <dbReference type="Pfam" id="PF09347"/>
    </source>
</evidence>
<dbReference type="PANTHER" id="PTHR31527">
    <property type="entry name" value="RE64534P"/>
    <property type="match status" value="1"/>
</dbReference>
<protein>
    <submittedName>
        <fullName evidence="2">Urea carboxylase-related aminomethyltransferase</fullName>
        <ecNumber evidence="2">2.1.2.10</ecNumber>
    </submittedName>
</protein>
<evidence type="ECO:0000313" key="2">
    <source>
        <dbReference type="EMBL" id="CUS41470.1"/>
    </source>
</evidence>
<proteinExistence type="predicted"/>
<name>A0A160TAW9_9ZZZZ</name>